<comment type="caution">
    <text evidence="3">The sequence shown here is derived from an EMBL/GenBank/DDBJ whole genome shotgun (WGS) entry which is preliminary data.</text>
</comment>
<feature type="transmembrane region" description="Helical" evidence="1">
    <location>
        <begin position="240"/>
        <end position="266"/>
    </location>
</feature>
<keyword evidence="4" id="KW-1185">Reference proteome</keyword>
<dbReference type="RefSeq" id="WP_188614855.1">
    <property type="nucleotide sequence ID" value="NZ_BMJT01000006.1"/>
</dbReference>
<evidence type="ECO:0000313" key="3">
    <source>
        <dbReference type="EMBL" id="GGG24963.1"/>
    </source>
</evidence>
<feature type="transmembrane region" description="Helical" evidence="1">
    <location>
        <begin position="197"/>
        <end position="220"/>
    </location>
</feature>
<keyword evidence="1" id="KW-1133">Transmembrane helix</keyword>
<evidence type="ECO:0000313" key="4">
    <source>
        <dbReference type="Proteomes" id="UP000616608"/>
    </source>
</evidence>
<keyword evidence="1" id="KW-0472">Membrane</keyword>
<reference evidence="3" key="2">
    <citation type="submission" date="2020-09" db="EMBL/GenBank/DDBJ databases">
        <authorList>
            <person name="Sun Q."/>
            <person name="Zhou Y."/>
        </authorList>
    </citation>
    <scope>NUCLEOTIDE SEQUENCE</scope>
    <source>
        <strain evidence="3">CGMCC 1.15760</strain>
    </source>
</reference>
<evidence type="ECO:0000256" key="1">
    <source>
        <dbReference type="SAM" id="Phobius"/>
    </source>
</evidence>
<evidence type="ECO:0000259" key="2">
    <source>
        <dbReference type="Pfam" id="PF03703"/>
    </source>
</evidence>
<organism evidence="3 4">
    <name type="scientific">Lysinibacillus alkalisoli</name>
    <dbReference type="NCBI Taxonomy" id="1911548"/>
    <lineage>
        <taxon>Bacteria</taxon>
        <taxon>Bacillati</taxon>
        <taxon>Bacillota</taxon>
        <taxon>Bacilli</taxon>
        <taxon>Bacillales</taxon>
        <taxon>Bacillaceae</taxon>
        <taxon>Lysinibacillus</taxon>
    </lineage>
</organism>
<reference evidence="3" key="1">
    <citation type="journal article" date="2014" name="Int. J. Syst. Evol. Microbiol.">
        <title>Complete genome sequence of Corynebacterium casei LMG S-19264T (=DSM 44701T), isolated from a smear-ripened cheese.</title>
        <authorList>
            <consortium name="US DOE Joint Genome Institute (JGI-PGF)"/>
            <person name="Walter F."/>
            <person name="Albersmeier A."/>
            <person name="Kalinowski J."/>
            <person name="Ruckert C."/>
        </authorList>
    </citation>
    <scope>NUCLEOTIDE SEQUENCE</scope>
    <source>
        <strain evidence="3">CGMCC 1.15760</strain>
    </source>
</reference>
<sequence>MSNPTITYKKLPFATVAISALSILKTFLIPIIVVFFINFGKFTLNFNSPNFWSTIFTAGIWGVIIIFTLLAGVIKWWTFFYWFEDGELRVKYGLFVKKKRYISFERIQTLNYHEGIFHRIFGLVKVQVETAGSTDGKPEVEFTALTREAADQIEIEMRKAKAKPVTNEETSIEEDTVTEPVPEIVTEAMYKMSLKDLFVLASTSGGIGIIISGLLALLSQASDVIPYEKIYGELAAIAKYGVLIILLTIFVLFILGWVASLILTFLKYYDFKIVIQEEKMIITRGLIEKKRLTIPLNRVQAIKIVENPFRQMFGYATVHLESAGSNNDNNKESVVMFPLIKMHAIEQHITHLFPDYEWQQNYVPAPKKALPYYYRIDFFYIVPIIAVASYFLYPWGLLTLLLIPFTMGLGVWQHRTAAYCINDKQLTLRYRGISRVTFFVQKHRIQSLSSRQSYFQKKNDVMGIHLSVMSGASGAKASIRALDQADVEHILEWYDSEKIK</sequence>
<dbReference type="InterPro" id="IPR014529">
    <property type="entry name" value="UCP026631"/>
</dbReference>
<feature type="transmembrane region" description="Helical" evidence="1">
    <location>
        <begin position="51"/>
        <end position="74"/>
    </location>
</feature>
<feature type="domain" description="YdbS-like PH" evidence="2">
    <location>
        <begin position="76"/>
        <end position="153"/>
    </location>
</feature>
<accession>A0A917G6A3</accession>
<feature type="domain" description="YdbS-like PH" evidence="2">
    <location>
        <begin position="415"/>
        <end position="494"/>
    </location>
</feature>
<feature type="transmembrane region" description="Helical" evidence="1">
    <location>
        <begin position="12"/>
        <end position="39"/>
    </location>
</feature>
<dbReference type="Proteomes" id="UP000616608">
    <property type="component" value="Unassembled WGS sequence"/>
</dbReference>
<keyword evidence="1 3" id="KW-0812">Transmembrane</keyword>
<dbReference type="Pfam" id="PF03703">
    <property type="entry name" value="bPH_2"/>
    <property type="match status" value="3"/>
</dbReference>
<dbReference type="PIRSF" id="PIRSF026631">
    <property type="entry name" value="UCP026631"/>
    <property type="match status" value="1"/>
</dbReference>
<feature type="transmembrane region" description="Helical" evidence="1">
    <location>
        <begin position="372"/>
        <end position="393"/>
    </location>
</feature>
<gene>
    <name evidence="3" type="primary">ydbT</name>
    <name evidence="3" type="ORF">GCM10007425_19400</name>
</gene>
<dbReference type="InterPro" id="IPR005182">
    <property type="entry name" value="YdbS-like_PH"/>
</dbReference>
<proteinExistence type="predicted"/>
<dbReference type="PANTHER" id="PTHR34473">
    <property type="entry name" value="UPF0699 TRANSMEMBRANE PROTEIN YDBS"/>
    <property type="match status" value="1"/>
</dbReference>
<name>A0A917G6A3_9BACI</name>
<protein>
    <submittedName>
        <fullName evidence="3">UPF0699 transmembrane protein YdbT</fullName>
    </submittedName>
</protein>
<dbReference type="AlphaFoldDB" id="A0A917G6A3"/>
<dbReference type="EMBL" id="BMJT01000006">
    <property type="protein sequence ID" value="GGG24963.1"/>
    <property type="molecule type" value="Genomic_DNA"/>
</dbReference>
<feature type="domain" description="YdbS-like PH" evidence="2">
    <location>
        <begin position="268"/>
        <end position="345"/>
    </location>
</feature>
<dbReference type="PANTHER" id="PTHR34473:SF2">
    <property type="entry name" value="UPF0699 TRANSMEMBRANE PROTEIN YDBT"/>
    <property type="match status" value="1"/>
</dbReference>